<feature type="compositionally biased region" description="Basic and acidic residues" evidence="1">
    <location>
        <begin position="8"/>
        <end position="22"/>
    </location>
</feature>
<dbReference type="AlphaFoldDB" id="A0ABC8LXQ4"/>
<feature type="compositionally biased region" description="Acidic residues" evidence="1">
    <location>
        <begin position="118"/>
        <end position="127"/>
    </location>
</feature>
<feature type="region of interest" description="Disordered" evidence="1">
    <location>
        <begin position="56"/>
        <end position="139"/>
    </location>
</feature>
<gene>
    <name evidence="2" type="ORF">ERUC_LOCUS41149</name>
</gene>
<sequence>MSSKVRIFTRDMVKKANQDGPRRSKHQMPLDVTHTDEKTLTEGQKKLEKLLLKEDADAWTYVKDPADVIENEDEEHNDQDIEEEDEEAEAEKEKEKEKEKENTEEAEKEKEKEKENTEKEEEDSSEEEVGKEHEERLTD</sequence>
<feature type="compositionally biased region" description="Acidic residues" evidence="1">
    <location>
        <begin position="67"/>
        <end position="90"/>
    </location>
</feature>
<feature type="region of interest" description="Disordered" evidence="1">
    <location>
        <begin position="1"/>
        <end position="42"/>
    </location>
</feature>
<feature type="compositionally biased region" description="Basic and acidic residues" evidence="1">
    <location>
        <begin position="33"/>
        <end position="42"/>
    </location>
</feature>
<feature type="compositionally biased region" description="Basic and acidic residues" evidence="1">
    <location>
        <begin position="91"/>
        <end position="117"/>
    </location>
</feature>
<evidence type="ECO:0000256" key="1">
    <source>
        <dbReference type="SAM" id="MobiDB-lite"/>
    </source>
</evidence>
<evidence type="ECO:0000313" key="2">
    <source>
        <dbReference type="EMBL" id="CAH8388666.1"/>
    </source>
</evidence>
<organism evidence="2 3">
    <name type="scientific">Eruca vesicaria subsp. sativa</name>
    <name type="common">Garden rocket</name>
    <name type="synonym">Eruca sativa</name>
    <dbReference type="NCBI Taxonomy" id="29727"/>
    <lineage>
        <taxon>Eukaryota</taxon>
        <taxon>Viridiplantae</taxon>
        <taxon>Streptophyta</taxon>
        <taxon>Embryophyta</taxon>
        <taxon>Tracheophyta</taxon>
        <taxon>Spermatophyta</taxon>
        <taxon>Magnoliopsida</taxon>
        <taxon>eudicotyledons</taxon>
        <taxon>Gunneridae</taxon>
        <taxon>Pentapetalae</taxon>
        <taxon>rosids</taxon>
        <taxon>malvids</taxon>
        <taxon>Brassicales</taxon>
        <taxon>Brassicaceae</taxon>
        <taxon>Brassiceae</taxon>
        <taxon>Eruca</taxon>
    </lineage>
</organism>
<feature type="compositionally biased region" description="Basic and acidic residues" evidence="1">
    <location>
        <begin position="128"/>
        <end position="139"/>
    </location>
</feature>
<dbReference type="Proteomes" id="UP001642260">
    <property type="component" value="Unassembled WGS sequence"/>
</dbReference>
<comment type="caution">
    <text evidence="2">The sequence shown here is derived from an EMBL/GenBank/DDBJ whole genome shotgun (WGS) entry which is preliminary data.</text>
</comment>
<accession>A0ABC8LXQ4</accession>
<name>A0ABC8LXQ4_ERUVS</name>
<dbReference type="EMBL" id="CAKOAT010810709">
    <property type="protein sequence ID" value="CAH8388666.1"/>
    <property type="molecule type" value="Genomic_DNA"/>
</dbReference>
<reference evidence="2 3" key="1">
    <citation type="submission" date="2022-03" db="EMBL/GenBank/DDBJ databases">
        <authorList>
            <person name="Macdonald S."/>
            <person name="Ahmed S."/>
            <person name="Newling K."/>
        </authorList>
    </citation>
    <scope>NUCLEOTIDE SEQUENCE [LARGE SCALE GENOMIC DNA]</scope>
</reference>
<protein>
    <submittedName>
        <fullName evidence="2">Uncharacterized protein</fullName>
    </submittedName>
</protein>
<feature type="non-terminal residue" evidence="2">
    <location>
        <position position="139"/>
    </location>
</feature>
<proteinExistence type="predicted"/>
<keyword evidence="3" id="KW-1185">Reference proteome</keyword>
<evidence type="ECO:0000313" key="3">
    <source>
        <dbReference type="Proteomes" id="UP001642260"/>
    </source>
</evidence>